<keyword evidence="2" id="KW-1185">Reference proteome</keyword>
<gene>
    <name evidence="1" type="ORF">GCM10020366_47250</name>
</gene>
<evidence type="ECO:0000313" key="1">
    <source>
        <dbReference type="EMBL" id="GAA3361812.1"/>
    </source>
</evidence>
<protein>
    <submittedName>
        <fullName evidence="1">Uncharacterized protein</fullName>
    </submittedName>
</protein>
<accession>A0ABP6RW81</accession>
<dbReference type="RefSeq" id="WP_258342222.1">
    <property type="nucleotide sequence ID" value="NZ_BAAAYK010000038.1"/>
</dbReference>
<evidence type="ECO:0000313" key="2">
    <source>
        <dbReference type="Proteomes" id="UP001500483"/>
    </source>
</evidence>
<reference evidence="2" key="1">
    <citation type="journal article" date="2019" name="Int. J. Syst. Evol. Microbiol.">
        <title>The Global Catalogue of Microorganisms (GCM) 10K type strain sequencing project: providing services to taxonomists for standard genome sequencing and annotation.</title>
        <authorList>
            <consortium name="The Broad Institute Genomics Platform"/>
            <consortium name="The Broad Institute Genome Sequencing Center for Infectious Disease"/>
            <person name="Wu L."/>
            <person name="Ma J."/>
        </authorList>
    </citation>
    <scope>NUCLEOTIDE SEQUENCE [LARGE SCALE GENOMIC DNA]</scope>
    <source>
        <strain evidence="2">JCM 9687</strain>
    </source>
</reference>
<proteinExistence type="predicted"/>
<name>A0ABP6RW81_9PSEU</name>
<dbReference type="Proteomes" id="UP001500483">
    <property type="component" value="Unassembled WGS sequence"/>
</dbReference>
<comment type="caution">
    <text evidence="1">The sequence shown here is derived from an EMBL/GenBank/DDBJ whole genome shotgun (WGS) entry which is preliminary data.</text>
</comment>
<sequence>MSFAFEPNYAFGRHLAHLGGTVIVGEDKAIELNPYSAQLLHATGTGDGTIA</sequence>
<organism evidence="1 2">
    <name type="scientific">Saccharopolyspora gregorii</name>
    <dbReference type="NCBI Taxonomy" id="33914"/>
    <lineage>
        <taxon>Bacteria</taxon>
        <taxon>Bacillati</taxon>
        <taxon>Actinomycetota</taxon>
        <taxon>Actinomycetes</taxon>
        <taxon>Pseudonocardiales</taxon>
        <taxon>Pseudonocardiaceae</taxon>
        <taxon>Saccharopolyspora</taxon>
    </lineage>
</organism>
<dbReference type="EMBL" id="BAAAYK010000038">
    <property type="protein sequence ID" value="GAA3361812.1"/>
    <property type="molecule type" value="Genomic_DNA"/>
</dbReference>